<evidence type="ECO:0000313" key="5">
    <source>
        <dbReference type="Proteomes" id="UP001642360"/>
    </source>
</evidence>
<keyword evidence="2" id="KW-0206">Cytoskeleton</keyword>
<feature type="compositionally biased region" description="Polar residues" evidence="3">
    <location>
        <begin position="607"/>
        <end position="618"/>
    </location>
</feature>
<dbReference type="GO" id="GO:0030036">
    <property type="term" value="P:actin cytoskeleton organization"/>
    <property type="evidence" value="ECO:0007669"/>
    <property type="project" value="UniProtKB-UniRule"/>
</dbReference>
<name>A0ABC8S1E3_9AQUA</name>
<dbReference type="GO" id="GO:0005856">
    <property type="term" value="C:cytoskeleton"/>
    <property type="evidence" value="ECO:0007669"/>
    <property type="project" value="UniProtKB-SubCell"/>
</dbReference>
<feature type="compositionally biased region" description="Basic and acidic residues" evidence="3">
    <location>
        <begin position="960"/>
        <end position="973"/>
    </location>
</feature>
<feature type="region of interest" description="Disordered" evidence="3">
    <location>
        <begin position="767"/>
        <end position="786"/>
    </location>
</feature>
<keyword evidence="5" id="KW-1185">Reference proteome</keyword>
<sequence length="1224" mass="136046">MPLVRVEVRNEYGLGMPELYREPNTEDPKAVLDGVAVAGLVGILRQLGDLAEFAAEVFHGLQEQVMNTSSRSHKLMVRVQHIEAALPPIEKAILAQKSHLHFAYTTGSNWHAHIRTAENHFVYNDLPRFIMDSYEECRSPPRLHLLDKFDPGGPGSCLKRYSDPTYFKRASSKSNEVKVEKVPRDKKARRIKKKRTWQRNEEVSHGASMSNYSGRMQLTSRNADELMSPTQTVSTFDAGLKSDQGDQSNSFDSRPASGYIECVFHPSYSSQPEEHECRESSSSRLPVHKDEILDYAFLDEESRVVDDDIQKRFTQEQTGCSSSCVTWDEKIEIDSLGQQYDHDETSEMLPTSFDLNMQESRAVNFRIMDEESRVVDDDIQKGFSQEQTGCSSCVTWDEKIEIESIGQQYDHGETSEMLPTRFDLNMQETRAVNFRTMDQKDLQFDDENMPTSIYGGDKLEDIESETENYVDALNTIESESEIDFDCHAKREVEQYSNLNSRAVDDGISRPTAECSDHHLLTSESHIAGSSYPNKDASRDISNPGSPECHTAILPSSNVGKSDDKSDSGSSEYYVHLPSPEIAGNSSTPFSLLDIELCGNANIHDGPSSESVVSNASPCDSRETNIQDQVSEKIINSPSDSQRPPEPSSISSVTFWTNGSLLGLEPSKPPDFSSLNAVRHESTTNCKDDIVGPILQINALEGVGPAGKPDVLTNSSRIIEESPSSKCSAPCHDDQEHSMSIKRRMWRFSPADLDVKLEKSSDFRKSFNNSQGHGLTETSTVTSGTERPFGPDVQCTNSYQQNGKNTSRMFEFSNSLLVNGFRRTLSLGANINSDPAFSLNTGGFEQETRCQSVSHQTFSGRTREQFGSAFPVLSPSSSPPLEHMKISFQPMDGFEASKLKLKFPNGSNSCDSSKDMFPSFQLVPETASSRHDFGSESDDDTFCRSSPYMSDDCLSDNSDSNSEHWESGESPSSKDHELYDAFCRISSAESASSSVGIGGMAQGSIYDNYGFQSSYAENGAELSHLGGLLDLPSLDTLNRSVMPKVENNSDRKDVLDFCSPKESTPLPPPLPPLQWRAMKPHSDVTEDKQDTVSDDLGYAFDLNLLSTTISQQPKPAPVKQDQFIDTAYTLDIKEPDLQKPNGQKEVKQPDSQKLNWQKEGMDEKEDFLHQIRTKSFSLRRTVTAKPNHTPDPPSNVSVTAILKKANAIRQAVGSDDGEDDTWSDT</sequence>
<evidence type="ECO:0000256" key="1">
    <source>
        <dbReference type="ARBA" id="ARBA00006993"/>
    </source>
</evidence>
<reference evidence="4 5" key="1">
    <citation type="submission" date="2024-02" db="EMBL/GenBank/DDBJ databases">
        <authorList>
            <person name="Vignale AGUSTIN F."/>
            <person name="Sosa J E."/>
            <person name="Modenutti C."/>
        </authorList>
    </citation>
    <scope>NUCLEOTIDE SEQUENCE [LARGE SCALE GENOMIC DNA]</scope>
</reference>
<feature type="compositionally biased region" description="Polar residues" evidence="3">
    <location>
        <begin position="767"/>
        <end position="784"/>
    </location>
</feature>
<dbReference type="Gene3D" id="6.10.280.150">
    <property type="match status" value="1"/>
</dbReference>
<dbReference type="Proteomes" id="UP001642360">
    <property type="component" value="Unassembled WGS sequence"/>
</dbReference>
<dbReference type="InterPro" id="IPR028288">
    <property type="entry name" value="SCAR/WAVE_fam"/>
</dbReference>
<keyword evidence="2" id="KW-0009">Actin-binding</keyword>
<comment type="similarity">
    <text evidence="1 2">Belongs to the SCAR/WAVE family.</text>
</comment>
<comment type="subcellular location">
    <subcellularLocation>
        <location evidence="2">Cytoplasm</location>
        <location evidence="2">Cytoskeleton</location>
    </subcellularLocation>
</comment>
<evidence type="ECO:0000256" key="3">
    <source>
        <dbReference type="SAM" id="MobiDB-lite"/>
    </source>
</evidence>
<dbReference type="Gene3D" id="1.20.5.340">
    <property type="match status" value="1"/>
</dbReference>
<dbReference type="PANTHER" id="PTHR12902">
    <property type="entry name" value="WASP-1"/>
    <property type="match status" value="1"/>
</dbReference>
<dbReference type="AlphaFoldDB" id="A0ABC8S1E3"/>
<dbReference type="PANTHER" id="PTHR12902:SF33">
    <property type="entry name" value="PROTEIN SCAR3"/>
    <property type="match status" value="1"/>
</dbReference>
<proteinExistence type="inferred from homology"/>
<feature type="region of interest" description="Disordered" evidence="3">
    <location>
        <begin position="606"/>
        <end position="651"/>
    </location>
</feature>
<comment type="function">
    <text evidence="2">Involved in regulation of actin and microtubule organization. Part of a WAVE complex that activates the Arp2/3 complex.</text>
</comment>
<keyword evidence="2" id="KW-0963">Cytoplasm</keyword>
<dbReference type="EMBL" id="CAUOFW020001725">
    <property type="protein sequence ID" value="CAK9148137.1"/>
    <property type="molecule type" value="Genomic_DNA"/>
</dbReference>
<comment type="caution">
    <text evidence="4">The sequence shown here is derived from an EMBL/GenBank/DDBJ whole genome shotgun (WGS) entry which is preliminary data.</text>
</comment>
<feature type="region of interest" description="Disordered" evidence="3">
    <location>
        <begin position="1132"/>
        <end position="1161"/>
    </location>
</feature>
<feature type="compositionally biased region" description="Basic residues" evidence="3">
    <location>
        <begin position="186"/>
        <end position="197"/>
    </location>
</feature>
<feature type="region of interest" description="Disordered" evidence="3">
    <location>
        <begin position="523"/>
        <end position="572"/>
    </location>
</feature>
<feature type="region of interest" description="Disordered" evidence="3">
    <location>
        <begin position="177"/>
        <end position="214"/>
    </location>
</feature>
<organism evidence="4 5">
    <name type="scientific">Ilex paraguariensis</name>
    <name type="common">yerba mate</name>
    <dbReference type="NCBI Taxonomy" id="185542"/>
    <lineage>
        <taxon>Eukaryota</taxon>
        <taxon>Viridiplantae</taxon>
        <taxon>Streptophyta</taxon>
        <taxon>Embryophyta</taxon>
        <taxon>Tracheophyta</taxon>
        <taxon>Spermatophyta</taxon>
        <taxon>Magnoliopsida</taxon>
        <taxon>eudicotyledons</taxon>
        <taxon>Gunneridae</taxon>
        <taxon>Pentapetalae</taxon>
        <taxon>asterids</taxon>
        <taxon>campanulids</taxon>
        <taxon>Aquifoliales</taxon>
        <taxon>Aquifoliaceae</taxon>
        <taxon>Ilex</taxon>
    </lineage>
</organism>
<evidence type="ECO:0000256" key="2">
    <source>
        <dbReference type="RuleBase" id="RU367034"/>
    </source>
</evidence>
<protein>
    <recommendedName>
        <fullName evidence="2">Protein SCAR</fullName>
    </recommendedName>
    <alternativeName>
        <fullName evidence="2">Protein WAVE</fullName>
    </alternativeName>
</protein>
<feature type="compositionally biased region" description="Polar residues" evidence="3">
    <location>
        <begin position="625"/>
        <end position="651"/>
    </location>
</feature>
<feature type="region of interest" description="Disordered" evidence="3">
    <location>
        <begin position="952"/>
        <end position="973"/>
    </location>
</feature>
<feature type="compositionally biased region" description="Basic and acidic residues" evidence="3">
    <location>
        <begin position="1132"/>
        <end position="1149"/>
    </location>
</feature>
<accession>A0ABC8S1E3</accession>
<gene>
    <name evidence="4" type="ORF">ILEXP_LOCUS16065</name>
</gene>
<dbReference type="GO" id="GO:0003779">
    <property type="term" value="F:actin binding"/>
    <property type="evidence" value="ECO:0007669"/>
    <property type="project" value="UniProtKB-UniRule"/>
</dbReference>
<evidence type="ECO:0000313" key="4">
    <source>
        <dbReference type="EMBL" id="CAK9148137.1"/>
    </source>
</evidence>